<evidence type="ECO:0000256" key="6">
    <source>
        <dbReference type="ARBA" id="ARBA00022833"/>
    </source>
</evidence>
<evidence type="ECO:0000256" key="7">
    <source>
        <dbReference type="ARBA" id="ARBA00061136"/>
    </source>
</evidence>
<dbReference type="GO" id="GO:0005634">
    <property type="term" value="C:nucleus"/>
    <property type="evidence" value="ECO:0007669"/>
    <property type="project" value="TreeGrafter"/>
</dbReference>
<dbReference type="PROSITE" id="PS50897">
    <property type="entry name" value="CTLH"/>
    <property type="match status" value="1"/>
</dbReference>
<dbReference type="OrthoDB" id="1933281at2759"/>
<gene>
    <name evidence="15" type="ORF">BT63DRAFT_427265</name>
</gene>
<dbReference type="Gene3D" id="3.30.40.10">
    <property type="entry name" value="Zinc/RING finger domain, C3HC4 (zinc finger)"/>
    <property type="match status" value="1"/>
</dbReference>
<evidence type="ECO:0000256" key="3">
    <source>
        <dbReference type="ARBA" id="ARBA00022490"/>
    </source>
</evidence>
<dbReference type="SMART" id="SM00184">
    <property type="entry name" value="RING"/>
    <property type="match status" value="1"/>
</dbReference>
<dbReference type="SUPFAM" id="SSF57850">
    <property type="entry name" value="RING/U-box"/>
    <property type="match status" value="1"/>
</dbReference>
<feature type="domain" description="RING-type" evidence="12">
    <location>
        <begin position="366"/>
        <end position="407"/>
    </location>
</feature>
<dbReference type="PROSITE" id="PS51867">
    <property type="entry name" value="ZF_RING_GID"/>
    <property type="match status" value="1"/>
</dbReference>
<evidence type="ECO:0000256" key="2">
    <source>
        <dbReference type="ARBA" id="ARBA00004496"/>
    </source>
</evidence>
<keyword evidence="6" id="KW-0862">Zinc</keyword>
<comment type="function">
    <text evidence="1">Involved in the proteasome-dependent degradation of fructose-1,6-bisphosphatase.</text>
</comment>
<evidence type="ECO:0000256" key="1">
    <source>
        <dbReference type="ARBA" id="ARBA00002343"/>
    </source>
</evidence>
<dbReference type="InterPro" id="IPR024964">
    <property type="entry name" value="CTLH/CRA"/>
</dbReference>
<feature type="domain" description="RING-Gid-type" evidence="14">
    <location>
        <begin position="366"/>
        <end position="407"/>
    </location>
</feature>
<comment type="subcellular location">
    <subcellularLocation>
        <location evidence="2">Cytoplasm</location>
    </subcellularLocation>
</comment>
<evidence type="ECO:0000256" key="10">
    <source>
        <dbReference type="PROSITE-ProRule" id="PRU00175"/>
    </source>
</evidence>
<dbReference type="InterPro" id="IPR006594">
    <property type="entry name" value="LisH"/>
</dbReference>
<evidence type="ECO:0000259" key="13">
    <source>
        <dbReference type="PROSITE" id="PS50897"/>
    </source>
</evidence>
<evidence type="ECO:0000256" key="9">
    <source>
        <dbReference type="ARBA" id="ARBA00080744"/>
    </source>
</evidence>
<dbReference type="Proteomes" id="UP000799302">
    <property type="component" value="Unassembled WGS sequence"/>
</dbReference>
<accession>A0A6A6U3I8</accession>
<evidence type="ECO:0000259" key="12">
    <source>
        <dbReference type="PROSITE" id="PS50089"/>
    </source>
</evidence>
<dbReference type="InterPro" id="IPR006595">
    <property type="entry name" value="CTLH_C"/>
</dbReference>
<dbReference type="GO" id="GO:0043161">
    <property type="term" value="P:proteasome-mediated ubiquitin-dependent protein catabolic process"/>
    <property type="evidence" value="ECO:0007669"/>
    <property type="project" value="InterPro"/>
</dbReference>
<dbReference type="EMBL" id="MU004238">
    <property type="protein sequence ID" value="KAF2666849.1"/>
    <property type="molecule type" value="Genomic_DNA"/>
</dbReference>
<dbReference type="AlphaFoldDB" id="A0A6A6U3I8"/>
<dbReference type="InterPro" id="IPR013083">
    <property type="entry name" value="Znf_RING/FYVE/PHD"/>
</dbReference>
<evidence type="ECO:0000256" key="11">
    <source>
        <dbReference type="PROSITE-ProRule" id="PRU01215"/>
    </source>
</evidence>
<reference evidence="15" key="1">
    <citation type="journal article" date="2020" name="Stud. Mycol.">
        <title>101 Dothideomycetes genomes: a test case for predicting lifestyles and emergence of pathogens.</title>
        <authorList>
            <person name="Haridas S."/>
            <person name="Albert R."/>
            <person name="Binder M."/>
            <person name="Bloem J."/>
            <person name="Labutti K."/>
            <person name="Salamov A."/>
            <person name="Andreopoulos B."/>
            <person name="Baker S."/>
            <person name="Barry K."/>
            <person name="Bills G."/>
            <person name="Bluhm B."/>
            <person name="Cannon C."/>
            <person name="Castanera R."/>
            <person name="Culley D."/>
            <person name="Daum C."/>
            <person name="Ezra D."/>
            <person name="Gonzalez J."/>
            <person name="Henrissat B."/>
            <person name="Kuo A."/>
            <person name="Liang C."/>
            <person name="Lipzen A."/>
            <person name="Lutzoni F."/>
            <person name="Magnuson J."/>
            <person name="Mondo S."/>
            <person name="Nolan M."/>
            <person name="Ohm R."/>
            <person name="Pangilinan J."/>
            <person name="Park H.-J."/>
            <person name="Ramirez L."/>
            <person name="Alfaro M."/>
            <person name="Sun H."/>
            <person name="Tritt A."/>
            <person name="Yoshinaga Y."/>
            <person name="Zwiers L.-H."/>
            <person name="Turgeon B."/>
            <person name="Goodwin S."/>
            <person name="Spatafora J."/>
            <person name="Crous P."/>
            <person name="Grigoriev I."/>
        </authorList>
    </citation>
    <scope>NUCLEOTIDE SEQUENCE</scope>
    <source>
        <strain evidence="15">CBS 115976</strain>
    </source>
</reference>
<evidence type="ECO:0000256" key="5">
    <source>
        <dbReference type="ARBA" id="ARBA00022771"/>
    </source>
</evidence>
<dbReference type="PROSITE" id="PS50089">
    <property type="entry name" value="ZF_RING_2"/>
    <property type="match status" value="1"/>
</dbReference>
<comment type="similarity">
    <text evidence="7">Belongs to the RMD5/GID2 family.</text>
</comment>
<dbReference type="Pfam" id="PF10607">
    <property type="entry name" value="CTLH"/>
    <property type="match status" value="1"/>
</dbReference>
<keyword evidence="16" id="KW-1185">Reference proteome</keyword>
<dbReference type="InterPro" id="IPR013144">
    <property type="entry name" value="CRA_dom"/>
</dbReference>
<proteinExistence type="inferred from homology"/>
<dbReference type="FunFam" id="3.30.40.10:FF:000143">
    <property type="entry name" value="Regulator of gluconeogenesis Rmd5"/>
    <property type="match status" value="1"/>
</dbReference>
<keyword evidence="4" id="KW-0479">Metal-binding</keyword>
<dbReference type="InterPro" id="IPR001841">
    <property type="entry name" value="Znf_RING"/>
</dbReference>
<dbReference type="PANTHER" id="PTHR12170">
    <property type="entry name" value="MACROPHAGE ERYTHROBLAST ATTACHER-RELATED"/>
    <property type="match status" value="1"/>
</dbReference>
<name>A0A6A6U3I8_9PEZI</name>
<evidence type="ECO:0000313" key="15">
    <source>
        <dbReference type="EMBL" id="KAF2666849.1"/>
    </source>
</evidence>
<dbReference type="CDD" id="cd16652">
    <property type="entry name" value="dRING_Rmd5p-like"/>
    <property type="match status" value="1"/>
</dbReference>
<sequence length="421" mass="47149">MDDLMKEHARFANKASFSKTQDSMQQVLAALEKARADIVANPNGTPLHITKAKSGIKSSFDVANSNLKDVNSASKSYEKALNKVWKLPVDDDEEDALASQSYLINRAIAMHLLREGQFDVASTFFREANEASTINGHSGIKSPNPRTDKQELSWEIKSERLQAQFAEMYHILDELKNKQNLDPAITWATNHSEQLESRGSNLEFELCRLRFVSLFLGYDGNGNFEGDVDMDADDTGYPASVLRAATYAREAFAPFQDRYMADIHKLVGAMAYWQNMPDSPYADLFSPYAAWDDVCSSFTREFCSLLGLSPSSPLFIACTAGSIALPILSKVRSIMRTKRTEWTTQEELPVEIPLPPDYMFHSIFVCPVSKEQATDANPPKMMPCGHVICYESLKSISKNARFKCPYCPAESHPKEAKSVYL</sequence>
<evidence type="ECO:0000256" key="8">
    <source>
        <dbReference type="ARBA" id="ARBA00075398"/>
    </source>
</evidence>
<dbReference type="InterPro" id="IPR044063">
    <property type="entry name" value="ZF_RING_GID"/>
</dbReference>
<feature type="domain" description="CTLH" evidence="13">
    <location>
        <begin position="164"/>
        <end position="214"/>
    </location>
</feature>
<dbReference type="InterPro" id="IPR027370">
    <property type="entry name" value="Znf-RING_euk"/>
</dbReference>
<dbReference type="GO" id="GO:0061630">
    <property type="term" value="F:ubiquitin protein ligase activity"/>
    <property type="evidence" value="ECO:0007669"/>
    <property type="project" value="InterPro"/>
</dbReference>
<dbReference type="SMART" id="SM00757">
    <property type="entry name" value="CRA"/>
    <property type="match status" value="1"/>
</dbReference>
<feature type="zinc finger region" description="RING-Gid-type" evidence="11">
    <location>
        <begin position="366"/>
        <end position="407"/>
    </location>
</feature>
<protein>
    <recommendedName>
        <fullName evidence="9">GID complex catalytic subunit 2</fullName>
    </recommendedName>
    <alternativeName>
        <fullName evidence="8">Glucose-induced degradation protein 2</fullName>
    </alternativeName>
</protein>
<dbReference type="PANTHER" id="PTHR12170:SF3">
    <property type="entry name" value="GH10162P"/>
    <property type="match status" value="1"/>
</dbReference>
<dbReference type="InterPro" id="IPR037683">
    <property type="entry name" value="Rmd5_dRing"/>
</dbReference>
<keyword evidence="5 10" id="KW-0863">Zinc-finger</keyword>
<dbReference type="PROSITE" id="PS50896">
    <property type="entry name" value="LISH"/>
    <property type="match status" value="1"/>
</dbReference>
<dbReference type="GO" id="GO:0005737">
    <property type="term" value="C:cytoplasm"/>
    <property type="evidence" value="ECO:0007669"/>
    <property type="project" value="UniProtKB-SubCell"/>
</dbReference>
<evidence type="ECO:0000259" key="14">
    <source>
        <dbReference type="PROSITE" id="PS51867"/>
    </source>
</evidence>
<dbReference type="InterPro" id="IPR045098">
    <property type="entry name" value="Fyv10_fam"/>
</dbReference>
<evidence type="ECO:0000256" key="4">
    <source>
        <dbReference type="ARBA" id="ARBA00022723"/>
    </source>
</evidence>
<dbReference type="GO" id="GO:0034657">
    <property type="term" value="C:GID complex"/>
    <property type="evidence" value="ECO:0007669"/>
    <property type="project" value="TreeGrafter"/>
</dbReference>
<evidence type="ECO:0000313" key="16">
    <source>
        <dbReference type="Proteomes" id="UP000799302"/>
    </source>
</evidence>
<keyword evidence="3" id="KW-0963">Cytoplasm</keyword>
<dbReference type="GO" id="GO:0008270">
    <property type="term" value="F:zinc ion binding"/>
    <property type="evidence" value="ECO:0007669"/>
    <property type="project" value="UniProtKB-KW"/>
</dbReference>
<dbReference type="Pfam" id="PF13445">
    <property type="entry name" value="zf-RING_UBOX"/>
    <property type="match status" value="1"/>
</dbReference>
<organism evidence="15 16">
    <name type="scientific">Microthyrium microscopicum</name>
    <dbReference type="NCBI Taxonomy" id="703497"/>
    <lineage>
        <taxon>Eukaryota</taxon>
        <taxon>Fungi</taxon>
        <taxon>Dikarya</taxon>
        <taxon>Ascomycota</taxon>
        <taxon>Pezizomycotina</taxon>
        <taxon>Dothideomycetes</taxon>
        <taxon>Dothideomycetes incertae sedis</taxon>
        <taxon>Microthyriales</taxon>
        <taxon>Microthyriaceae</taxon>
        <taxon>Microthyrium</taxon>
    </lineage>
</organism>